<keyword evidence="2" id="KW-1133">Transmembrane helix</keyword>
<sequence length="126" mass="14172">MEKAQKIKTYVLLHVLMLIFSLSPVCSKLAGQQPFLSFKFVLFYGLVILLLGIYALLWQQIIKRMPLTTAYANKAVTVVWGMVWGALLFQEDITLQKCIGAAIIVVGVILYAFSDSKSQKRRATDD</sequence>
<dbReference type="Proteomes" id="UP000032483">
    <property type="component" value="Unassembled WGS sequence"/>
</dbReference>
<dbReference type="EMBL" id="WMZU01000039">
    <property type="protein sequence ID" value="MTS28859.1"/>
    <property type="molecule type" value="Genomic_DNA"/>
</dbReference>
<evidence type="ECO:0000313" key="6">
    <source>
        <dbReference type="Proteomes" id="UP000032483"/>
    </source>
</evidence>
<dbReference type="GO" id="GO:0016020">
    <property type="term" value="C:membrane"/>
    <property type="evidence" value="ECO:0007669"/>
    <property type="project" value="InterPro"/>
</dbReference>
<evidence type="ECO:0000256" key="1">
    <source>
        <dbReference type="ARBA" id="ARBA00007362"/>
    </source>
</evidence>
<keyword evidence="6" id="KW-1185">Reference proteome</keyword>
<dbReference type="Pfam" id="PF00892">
    <property type="entry name" value="EamA"/>
    <property type="match status" value="1"/>
</dbReference>
<proteinExistence type="inferred from homology"/>
<feature type="transmembrane region" description="Helical" evidence="2">
    <location>
        <begin position="93"/>
        <end position="113"/>
    </location>
</feature>
<dbReference type="Proteomes" id="UP000472755">
    <property type="component" value="Unassembled WGS sequence"/>
</dbReference>
<evidence type="ECO:0000313" key="4">
    <source>
        <dbReference type="EMBL" id="KJF39238.1"/>
    </source>
</evidence>
<comment type="caution">
    <text evidence="4">The sequence shown here is derived from an EMBL/GenBank/DDBJ whole genome shotgun (WGS) entry which is preliminary data.</text>
</comment>
<dbReference type="RefSeq" id="WP_050005914.1">
    <property type="nucleotide sequence ID" value="NZ_CAUBPW010000019.1"/>
</dbReference>
<reference evidence="5 7" key="2">
    <citation type="journal article" date="2019" name="Nat. Med.">
        <title>A library of human gut bacterial isolates paired with longitudinal multiomics data enables mechanistic microbiome research.</title>
        <authorList>
            <person name="Poyet M."/>
            <person name="Groussin M."/>
            <person name="Gibbons S.M."/>
            <person name="Avila-Pacheco J."/>
            <person name="Jiang X."/>
            <person name="Kearney S.M."/>
            <person name="Perrotta A.R."/>
            <person name="Berdy B."/>
            <person name="Zhao S."/>
            <person name="Lieberman T.D."/>
            <person name="Swanson P.K."/>
            <person name="Smith M."/>
            <person name="Roesemann S."/>
            <person name="Alexander J.E."/>
            <person name="Rich S.A."/>
            <person name="Livny J."/>
            <person name="Vlamakis H."/>
            <person name="Clish C."/>
            <person name="Bullock K."/>
            <person name="Deik A."/>
            <person name="Scott J."/>
            <person name="Pierce K.A."/>
            <person name="Xavier R.J."/>
            <person name="Alm E.J."/>
        </authorList>
    </citation>
    <scope>NUCLEOTIDE SEQUENCE [LARGE SCALE GENOMIC DNA]</scope>
    <source>
        <strain evidence="5 7">BIOML-A4</strain>
    </source>
</reference>
<evidence type="ECO:0000256" key="2">
    <source>
        <dbReference type="SAM" id="Phobius"/>
    </source>
</evidence>
<feature type="transmembrane region" description="Helical" evidence="2">
    <location>
        <begin position="70"/>
        <end position="87"/>
    </location>
</feature>
<dbReference type="GeneID" id="42857608"/>
<gene>
    <name evidence="5" type="ORF">GMD59_16450</name>
    <name evidence="4" type="ORF">TQ39_13635</name>
</gene>
<keyword evidence="2" id="KW-0472">Membrane</keyword>
<protein>
    <submittedName>
        <fullName evidence="4 5">Transporter</fullName>
    </submittedName>
</protein>
<accession>A0A0D8J0E4</accession>
<reference evidence="4" key="1">
    <citation type="submission" date="2015-02" db="EMBL/GenBank/DDBJ databases">
        <title>A novel member of the family Ruminococcaceae isolated from human feces.</title>
        <authorList>
            <person name="Shkoporov A.N."/>
            <person name="Chaplin A.V."/>
            <person name="Motuzova O.V."/>
            <person name="Kafarskaia L.I."/>
            <person name="Khokhlova E.V."/>
            <person name="Efimov B.A."/>
        </authorList>
    </citation>
    <scope>NUCLEOTIDE SEQUENCE [LARGE SCALE GENOMIC DNA]</scope>
    <source>
        <strain evidence="4">585-1</strain>
    </source>
</reference>
<dbReference type="Gene3D" id="1.10.3730.20">
    <property type="match status" value="1"/>
</dbReference>
<dbReference type="InterPro" id="IPR000620">
    <property type="entry name" value="EamA_dom"/>
</dbReference>
<dbReference type="EMBL" id="JXXK01000021">
    <property type="protein sequence ID" value="KJF39238.1"/>
    <property type="molecule type" value="Genomic_DNA"/>
</dbReference>
<evidence type="ECO:0000259" key="3">
    <source>
        <dbReference type="Pfam" id="PF00892"/>
    </source>
</evidence>
<dbReference type="SUPFAM" id="SSF103481">
    <property type="entry name" value="Multidrug resistance efflux transporter EmrE"/>
    <property type="match status" value="1"/>
</dbReference>
<feature type="domain" description="EamA" evidence="3">
    <location>
        <begin position="15"/>
        <end position="111"/>
    </location>
</feature>
<name>A0A0D8J0E4_9FIRM</name>
<comment type="similarity">
    <text evidence="1">Belongs to the EamA transporter family.</text>
</comment>
<evidence type="ECO:0000313" key="5">
    <source>
        <dbReference type="EMBL" id="MTS28859.1"/>
    </source>
</evidence>
<feature type="transmembrane region" description="Helical" evidence="2">
    <location>
        <begin position="37"/>
        <end position="58"/>
    </location>
</feature>
<dbReference type="InterPro" id="IPR037185">
    <property type="entry name" value="EmrE-like"/>
</dbReference>
<keyword evidence="2" id="KW-0812">Transmembrane</keyword>
<organism evidence="4 6">
    <name type="scientific">Ruthenibacterium lactatiformans</name>
    <dbReference type="NCBI Taxonomy" id="1550024"/>
    <lineage>
        <taxon>Bacteria</taxon>
        <taxon>Bacillati</taxon>
        <taxon>Bacillota</taxon>
        <taxon>Clostridia</taxon>
        <taxon>Eubacteriales</taxon>
        <taxon>Oscillospiraceae</taxon>
        <taxon>Ruthenibacterium</taxon>
    </lineage>
</organism>
<dbReference type="AlphaFoldDB" id="A0A0D8J0E4"/>
<evidence type="ECO:0000313" key="7">
    <source>
        <dbReference type="Proteomes" id="UP000472755"/>
    </source>
</evidence>